<dbReference type="InterPro" id="IPR001226">
    <property type="entry name" value="Flavodoxin_CS"/>
</dbReference>
<feature type="domain" description="Flavodoxin-like" evidence="2">
    <location>
        <begin position="52"/>
        <end position="209"/>
    </location>
</feature>
<evidence type="ECO:0000313" key="3">
    <source>
        <dbReference type="EMBL" id="HIU27665.1"/>
    </source>
</evidence>
<protein>
    <submittedName>
        <fullName evidence="3">Flavodoxin</fullName>
    </submittedName>
</protein>
<dbReference type="PROSITE" id="PS51257">
    <property type="entry name" value="PROKAR_LIPOPROTEIN"/>
    <property type="match status" value="1"/>
</dbReference>
<dbReference type="GO" id="GO:0016651">
    <property type="term" value="F:oxidoreductase activity, acting on NAD(P)H"/>
    <property type="evidence" value="ECO:0007669"/>
    <property type="project" value="UniProtKB-ARBA"/>
</dbReference>
<dbReference type="PANTHER" id="PTHR39201">
    <property type="entry name" value="EXPORTED PROTEIN-RELATED"/>
    <property type="match status" value="1"/>
</dbReference>
<dbReference type="Gene3D" id="3.40.50.360">
    <property type="match status" value="1"/>
</dbReference>
<dbReference type="PROSITE" id="PS50902">
    <property type="entry name" value="FLAVODOXIN_LIKE"/>
    <property type="match status" value="1"/>
</dbReference>
<dbReference type="AlphaFoldDB" id="A0A9D1L852"/>
<feature type="chain" id="PRO_5038789147" evidence="1">
    <location>
        <begin position="19"/>
        <end position="209"/>
    </location>
</feature>
<sequence length="209" mass="22632">MKKFISLFLIFAMVFSFAACSSQTSGEDQAQQPAASQSGDGSDAGGNDAGRTLVVYFSATGNTEEAANYIAEATGGDIFEIQPAEPYTDDDLNWTDDNSRVTREHEDESLRDVELVADTADNWDQYDTVFIGYPIWWGIAAWPVDTFVEANDFTGKTVIPFCTSSSSGIGQSGQLLADLASTGDWQEGQRFSSGVSQDEVQEWIDGLGL</sequence>
<dbReference type="EMBL" id="DVMO01000070">
    <property type="protein sequence ID" value="HIU27665.1"/>
    <property type="molecule type" value="Genomic_DNA"/>
</dbReference>
<organism evidence="3 4">
    <name type="scientific">Candidatus Fimisoma avicola</name>
    <dbReference type="NCBI Taxonomy" id="2840826"/>
    <lineage>
        <taxon>Bacteria</taxon>
        <taxon>Bacillati</taxon>
        <taxon>Bacillota</taxon>
        <taxon>Clostridia</taxon>
        <taxon>Eubacteriales</taxon>
        <taxon>Candidatus Fimisoma</taxon>
    </lineage>
</organism>
<dbReference type="GO" id="GO:0010181">
    <property type="term" value="F:FMN binding"/>
    <property type="evidence" value="ECO:0007669"/>
    <property type="project" value="InterPro"/>
</dbReference>
<gene>
    <name evidence="3" type="ORF">IAD16_04750</name>
</gene>
<feature type="signal peptide" evidence="1">
    <location>
        <begin position="1"/>
        <end position="18"/>
    </location>
</feature>
<keyword evidence="1" id="KW-0732">Signal</keyword>
<evidence type="ECO:0000313" key="4">
    <source>
        <dbReference type="Proteomes" id="UP000824091"/>
    </source>
</evidence>
<dbReference type="PANTHER" id="PTHR39201:SF1">
    <property type="entry name" value="FLAVODOXIN-LIKE DOMAIN-CONTAINING PROTEIN"/>
    <property type="match status" value="1"/>
</dbReference>
<reference evidence="3" key="2">
    <citation type="journal article" date="2021" name="PeerJ">
        <title>Extensive microbial diversity within the chicken gut microbiome revealed by metagenomics and culture.</title>
        <authorList>
            <person name="Gilroy R."/>
            <person name="Ravi A."/>
            <person name="Getino M."/>
            <person name="Pursley I."/>
            <person name="Horton D.L."/>
            <person name="Alikhan N.F."/>
            <person name="Baker D."/>
            <person name="Gharbi K."/>
            <person name="Hall N."/>
            <person name="Watson M."/>
            <person name="Adriaenssens E.M."/>
            <person name="Foster-Nyarko E."/>
            <person name="Jarju S."/>
            <person name="Secka A."/>
            <person name="Antonio M."/>
            <person name="Oren A."/>
            <person name="Chaudhuri R.R."/>
            <person name="La Ragione R."/>
            <person name="Hildebrand F."/>
            <person name="Pallen M.J."/>
        </authorList>
    </citation>
    <scope>NUCLEOTIDE SEQUENCE</scope>
    <source>
        <strain evidence="3">11300</strain>
    </source>
</reference>
<name>A0A9D1L852_9FIRM</name>
<dbReference type="InterPro" id="IPR029039">
    <property type="entry name" value="Flavoprotein-like_sf"/>
</dbReference>
<dbReference type="InterPro" id="IPR008254">
    <property type="entry name" value="Flavodoxin/NO_synth"/>
</dbReference>
<proteinExistence type="predicted"/>
<dbReference type="GO" id="GO:0009055">
    <property type="term" value="F:electron transfer activity"/>
    <property type="evidence" value="ECO:0007669"/>
    <property type="project" value="InterPro"/>
</dbReference>
<comment type="caution">
    <text evidence="3">The sequence shown here is derived from an EMBL/GenBank/DDBJ whole genome shotgun (WGS) entry which is preliminary data.</text>
</comment>
<evidence type="ECO:0000259" key="2">
    <source>
        <dbReference type="PROSITE" id="PS50902"/>
    </source>
</evidence>
<dbReference type="SUPFAM" id="SSF52218">
    <property type="entry name" value="Flavoproteins"/>
    <property type="match status" value="1"/>
</dbReference>
<evidence type="ECO:0000256" key="1">
    <source>
        <dbReference type="SAM" id="SignalP"/>
    </source>
</evidence>
<accession>A0A9D1L852</accession>
<reference evidence="3" key="1">
    <citation type="submission" date="2020-10" db="EMBL/GenBank/DDBJ databases">
        <authorList>
            <person name="Gilroy R."/>
        </authorList>
    </citation>
    <scope>NUCLEOTIDE SEQUENCE</scope>
    <source>
        <strain evidence="3">11300</strain>
    </source>
</reference>
<dbReference type="Proteomes" id="UP000824091">
    <property type="component" value="Unassembled WGS sequence"/>
</dbReference>
<dbReference type="Pfam" id="PF12682">
    <property type="entry name" value="Flavodoxin_4"/>
    <property type="match status" value="1"/>
</dbReference>
<dbReference type="PROSITE" id="PS00201">
    <property type="entry name" value="FLAVODOXIN"/>
    <property type="match status" value="1"/>
</dbReference>